<evidence type="ECO:0000313" key="2">
    <source>
        <dbReference type="EMBL" id="OLP74127.1"/>
    </source>
</evidence>
<organism evidence="2 3">
    <name type="scientific">Symbiodinium microadriaticum</name>
    <name type="common">Dinoflagellate</name>
    <name type="synonym">Zooxanthella microadriatica</name>
    <dbReference type="NCBI Taxonomy" id="2951"/>
    <lineage>
        <taxon>Eukaryota</taxon>
        <taxon>Sar</taxon>
        <taxon>Alveolata</taxon>
        <taxon>Dinophyceae</taxon>
        <taxon>Suessiales</taxon>
        <taxon>Symbiodiniaceae</taxon>
        <taxon>Symbiodinium</taxon>
    </lineage>
</organism>
<name>A0A1Q9BTW7_SYMMI</name>
<feature type="compositionally biased region" description="Basic and acidic residues" evidence="1">
    <location>
        <begin position="598"/>
        <end position="607"/>
    </location>
</feature>
<dbReference type="AlphaFoldDB" id="A0A1Q9BTW7"/>
<reference evidence="2 3" key="1">
    <citation type="submission" date="2016-02" db="EMBL/GenBank/DDBJ databases">
        <title>Genome analysis of coral dinoflagellate symbionts highlights evolutionary adaptations to a symbiotic lifestyle.</title>
        <authorList>
            <person name="Aranda M."/>
            <person name="Li Y."/>
            <person name="Liew Y.J."/>
            <person name="Baumgarten S."/>
            <person name="Simakov O."/>
            <person name="Wilson M."/>
            <person name="Piel J."/>
            <person name="Ashoor H."/>
            <person name="Bougouffa S."/>
            <person name="Bajic V.B."/>
            <person name="Ryu T."/>
            <person name="Ravasi T."/>
            <person name="Bayer T."/>
            <person name="Micklem G."/>
            <person name="Kim H."/>
            <person name="Bhak J."/>
            <person name="Lajeunesse T.C."/>
            <person name="Voolstra C.R."/>
        </authorList>
    </citation>
    <scope>NUCLEOTIDE SEQUENCE [LARGE SCALE GENOMIC DNA]</scope>
    <source>
        <strain evidence="2 3">CCMP2467</strain>
    </source>
</reference>
<evidence type="ECO:0008006" key="4">
    <source>
        <dbReference type="Google" id="ProtNLM"/>
    </source>
</evidence>
<dbReference type="EMBL" id="LSRX01004225">
    <property type="protein sequence ID" value="OLP74127.1"/>
    <property type="molecule type" value="Genomic_DNA"/>
</dbReference>
<gene>
    <name evidence="2" type="ORF">AK812_SmicGene46424</name>
</gene>
<dbReference type="Proteomes" id="UP000186817">
    <property type="component" value="Unassembled WGS sequence"/>
</dbReference>
<accession>A0A1Q9BTW7</accession>
<feature type="non-terminal residue" evidence="2">
    <location>
        <position position="607"/>
    </location>
</feature>
<evidence type="ECO:0000313" key="3">
    <source>
        <dbReference type="Proteomes" id="UP000186817"/>
    </source>
</evidence>
<sequence length="607" mass="65351">MDLRARRGAPVPRRRLVLVLLGEAALFTDWRSHILEPTLSHLLGASRSGSLLILFLGLPCSDALALVQRSIRAILQAISAQAAAEARRLRRIYLGPLKGILGNAAGSIIPSPTWPVLPTPSAADSDFEDRSWSEVVPLWEPRAAKWMKSSLHSSSWVDVLDHKRSAALERWKVLVMSSGEATALGRSILEAQRSEDPAAVDVSIADAFHRKATSTLRTRAASLLMFCRWRATEGGTATAGIFPLDEPTVYNYVAHLRSTKAPRTRAPRFLEALGFAKGVLGAEVQNILESARIRGAAEGSAEVSVRKAPPLTGAQVKFLEWFAANAEGQEAVFVGHVCFCIHARLRWGDSQHCALEPFLDVSGGKGFVEASLYNHKTAQRTTVLRNRLLPAVGITPGISGLDWASKWLDNRALLGLVASRGEPTMPAPKVGGGWAKIPLSSDEAATWLREILRAHDVPSLGPGGGTRSFKPTILSWMSKAGAPQGLQRLAGYHVEPGAKNPLEYGRDAMAPVLGFIEGLLDVISRGFFDPDRTRSGRWLGCRSFDDALRRLSDSSGAGVPPGFHGGEEADLITAPEVGDALGPEEPLEPGIASPEPDVLGREHDSSE</sequence>
<dbReference type="OrthoDB" id="448532at2759"/>
<evidence type="ECO:0000256" key="1">
    <source>
        <dbReference type="SAM" id="MobiDB-lite"/>
    </source>
</evidence>
<keyword evidence="3" id="KW-1185">Reference proteome</keyword>
<comment type="caution">
    <text evidence="2">The sequence shown here is derived from an EMBL/GenBank/DDBJ whole genome shotgun (WGS) entry which is preliminary data.</text>
</comment>
<proteinExistence type="predicted"/>
<feature type="region of interest" description="Disordered" evidence="1">
    <location>
        <begin position="555"/>
        <end position="607"/>
    </location>
</feature>
<protein>
    <recommendedName>
        <fullName evidence="4">Core-binding (CB) domain-containing protein</fullName>
    </recommendedName>
</protein>